<dbReference type="InterPro" id="IPR035513">
    <property type="entry name" value="Invertase/methylesterase_inhib"/>
</dbReference>
<dbReference type="SUPFAM" id="SSF101148">
    <property type="entry name" value="Plant invertase/pectin methylesterase inhibitor"/>
    <property type="match status" value="1"/>
</dbReference>
<dbReference type="Proteomes" id="UP000701853">
    <property type="component" value="Chromosome 11"/>
</dbReference>
<dbReference type="GO" id="GO:0004857">
    <property type="term" value="F:enzyme inhibitor activity"/>
    <property type="evidence" value="ECO:0007669"/>
    <property type="project" value="InterPro"/>
</dbReference>
<evidence type="ECO:0000256" key="3">
    <source>
        <dbReference type="ARBA" id="ARBA00038471"/>
    </source>
</evidence>
<dbReference type="PANTHER" id="PTHR36710:SF18">
    <property type="entry name" value="PECTINESTERASE INHIBITOR 5-RELATED"/>
    <property type="match status" value="1"/>
</dbReference>
<evidence type="ECO:0000256" key="2">
    <source>
        <dbReference type="ARBA" id="ARBA00023157"/>
    </source>
</evidence>
<dbReference type="OrthoDB" id="1094948at2759"/>
<dbReference type="PANTHER" id="PTHR36710">
    <property type="entry name" value="PECTINESTERASE INHIBITOR-LIKE"/>
    <property type="match status" value="1"/>
</dbReference>
<comment type="similarity">
    <text evidence="3">Belongs to the PMEI family.</text>
</comment>
<feature type="domain" description="Pectinesterase inhibitor" evidence="4">
    <location>
        <begin position="22"/>
        <end position="106"/>
    </location>
</feature>
<evidence type="ECO:0000259" key="4">
    <source>
        <dbReference type="Pfam" id="PF04043"/>
    </source>
</evidence>
<dbReference type="InterPro" id="IPR006501">
    <property type="entry name" value="Pectinesterase_inhib_dom"/>
</dbReference>
<proteinExistence type="inferred from homology"/>
<reference evidence="5 6" key="1">
    <citation type="journal article" date="2021" name="bioRxiv">
        <title>The Gossypium anomalum genome as a resource for cotton improvement and evolutionary analysis of hybrid incompatibility.</title>
        <authorList>
            <person name="Grover C.E."/>
            <person name="Yuan D."/>
            <person name="Arick M.A."/>
            <person name="Miller E.R."/>
            <person name="Hu G."/>
            <person name="Peterson D.G."/>
            <person name="Wendel J.F."/>
            <person name="Udall J.A."/>
        </authorList>
    </citation>
    <scope>NUCLEOTIDE SEQUENCE [LARGE SCALE GENOMIC DNA]</scope>
    <source>
        <strain evidence="5">JFW-Udall</strain>
        <tissue evidence="5">Leaf</tissue>
    </source>
</reference>
<dbReference type="EMBL" id="JAHUZN010000011">
    <property type="protein sequence ID" value="KAG8477592.1"/>
    <property type="molecule type" value="Genomic_DNA"/>
</dbReference>
<accession>A0A8J6CJS8</accession>
<dbReference type="Pfam" id="PF04043">
    <property type="entry name" value="PMEI"/>
    <property type="match status" value="1"/>
</dbReference>
<organism evidence="5 6">
    <name type="scientific">Gossypium anomalum</name>
    <dbReference type="NCBI Taxonomy" id="47600"/>
    <lineage>
        <taxon>Eukaryota</taxon>
        <taxon>Viridiplantae</taxon>
        <taxon>Streptophyta</taxon>
        <taxon>Embryophyta</taxon>
        <taxon>Tracheophyta</taxon>
        <taxon>Spermatophyta</taxon>
        <taxon>Magnoliopsida</taxon>
        <taxon>eudicotyledons</taxon>
        <taxon>Gunneridae</taxon>
        <taxon>Pentapetalae</taxon>
        <taxon>rosids</taxon>
        <taxon>malvids</taxon>
        <taxon>Malvales</taxon>
        <taxon>Malvaceae</taxon>
        <taxon>Malvoideae</taxon>
        <taxon>Gossypium</taxon>
    </lineage>
</organism>
<name>A0A8J6CJS8_9ROSI</name>
<evidence type="ECO:0000313" key="5">
    <source>
        <dbReference type="EMBL" id="KAG8477592.1"/>
    </source>
</evidence>
<keyword evidence="6" id="KW-1185">Reference proteome</keyword>
<comment type="caution">
    <text evidence="5">The sequence shown here is derived from an EMBL/GenBank/DDBJ whole genome shotgun (WGS) entry which is preliminary data.</text>
</comment>
<protein>
    <recommendedName>
        <fullName evidence="4">Pectinesterase inhibitor domain-containing protein</fullName>
    </recommendedName>
</protein>
<dbReference type="AlphaFoldDB" id="A0A8J6CJS8"/>
<dbReference type="InterPro" id="IPR052421">
    <property type="entry name" value="PCW_Enzyme_Inhibitor"/>
</dbReference>
<keyword evidence="1" id="KW-0732">Signal</keyword>
<dbReference type="NCBIfam" id="TIGR01614">
    <property type="entry name" value="PME_inhib"/>
    <property type="match status" value="1"/>
</dbReference>
<evidence type="ECO:0000256" key="1">
    <source>
        <dbReference type="ARBA" id="ARBA00022729"/>
    </source>
</evidence>
<dbReference type="Gene3D" id="1.20.140.40">
    <property type="entry name" value="Invertase/pectin methylesterase inhibitor family protein"/>
    <property type="match status" value="1"/>
</dbReference>
<gene>
    <name evidence="5" type="ORF">CXB51_031088</name>
</gene>
<sequence>MAIIFQAISSFSFNGCNADAALIESICKESQDYNFCISVVGNGPRAAAVDLHGLALVSISVTAIQIQDTLDEIPRILQDLKDPLAQTRLRECPNRLQRGIGNFQSAF</sequence>
<keyword evidence="2" id="KW-1015">Disulfide bond</keyword>
<evidence type="ECO:0000313" key="6">
    <source>
        <dbReference type="Proteomes" id="UP000701853"/>
    </source>
</evidence>